<keyword evidence="2" id="KW-1133">Transmembrane helix</keyword>
<evidence type="ECO:0000256" key="1">
    <source>
        <dbReference type="SAM" id="MobiDB-lite"/>
    </source>
</evidence>
<dbReference type="AlphaFoldDB" id="A0A7E4W3V3"/>
<evidence type="ECO:0000313" key="4">
    <source>
        <dbReference type="WBParaSite" id="Pan_g6685.t1"/>
    </source>
</evidence>
<feature type="region of interest" description="Disordered" evidence="1">
    <location>
        <begin position="27"/>
        <end position="50"/>
    </location>
</feature>
<organism evidence="3 4">
    <name type="scientific">Panagrellus redivivus</name>
    <name type="common">Microworm</name>
    <dbReference type="NCBI Taxonomy" id="6233"/>
    <lineage>
        <taxon>Eukaryota</taxon>
        <taxon>Metazoa</taxon>
        <taxon>Ecdysozoa</taxon>
        <taxon>Nematoda</taxon>
        <taxon>Chromadorea</taxon>
        <taxon>Rhabditida</taxon>
        <taxon>Tylenchina</taxon>
        <taxon>Panagrolaimomorpha</taxon>
        <taxon>Panagrolaimoidea</taxon>
        <taxon>Panagrolaimidae</taxon>
        <taxon>Panagrellus</taxon>
    </lineage>
</organism>
<keyword evidence="2" id="KW-0812">Transmembrane</keyword>
<accession>A0A7E4W3V3</accession>
<evidence type="ECO:0000256" key="2">
    <source>
        <dbReference type="SAM" id="Phobius"/>
    </source>
</evidence>
<keyword evidence="3" id="KW-1185">Reference proteome</keyword>
<dbReference type="Proteomes" id="UP000492821">
    <property type="component" value="Unassembled WGS sequence"/>
</dbReference>
<name>A0A7E4W3V3_PANRE</name>
<reference evidence="4" key="2">
    <citation type="submission" date="2020-10" db="UniProtKB">
        <authorList>
            <consortium name="WormBaseParasite"/>
        </authorList>
    </citation>
    <scope>IDENTIFICATION</scope>
</reference>
<proteinExistence type="predicted"/>
<sequence length="127" mass="13966">MAGSVGSSFLNFRTLLPGSGKAVAMSPEALPAAPSKSATKPMDANDRRFTSADVVPEPRECARCKHYRTLEKVVDAMNRPISPTFERLKVIIYWIGWILLALATLALVNRKELCHVIDGIEARISNQ</sequence>
<dbReference type="WBParaSite" id="Pan_g6685.t1">
    <property type="protein sequence ID" value="Pan_g6685.t1"/>
    <property type="gene ID" value="Pan_g6685"/>
</dbReference>
<evidence type="ECO:0000313" key="3">
    <source>
        <dbReference type="Proteomes" id="UP000492821"/>
    </source>
</evidence>
<reference evidence="3" key="1">
    <citation type="journal article" date="2013" name="Genetics">
        <title>The draft genome and transcriptome of Panagrellus redivivus are shaped by the harsh demands of a free-living lifestyle.</title>
        <authorList>
            <person name="Srinivasan J."/>
            <person name="Dillman A.R."/>
            <person name="Macchietto M.G."/>
            <person name="Heikkinen L."/>
            <person name="Lakso M."/>
            <person name="Fracchia K.M."/>
            <person name="Antoshechkin I."/>
            <person name="Mortazavi A."/>
            <person name="Wong G."/>
            <person name="Sternberg P.W."/>
        </authorList>
    </citation>
    <scope>NUCLEOTIDE SEQUENCE [LARGE SCALE GENOMIC DNA]</scope>
    <source>
        <strain evidence="3">MT8872</strain>
    </source>
</reference>
<feature type="transmembrane region" description="Helical" evidence="2">
    <location>
        <begin position="90"/>
        <end position="108"/>
    </location>
</feature>
<protein>
    <submittedName>
        <fullName evidence="4">LITAF domain-containing protein</fullName>
    </submittedName>
</protein>
<keyword evidence="2" id="KW-0472">Membrane</keyword>